<reference evidence="5" key="1">
    <citation type="submission" date="2019-11" db="EMBL/GenBank/DDBJ databases">
        <title>The complete genome sequence of Saccharopolyspora sp. E2A.</title>
        <authorList>
            <person name="Zhang G."/>
        </authorList>
    </citation>
    <scope>NUCLEOTIDE SEQUENCE [LARGE SCALE GENOMIC DNA]</scope>
    <source>
        <strain evidence="5">E2A</strain>
    </source>
</reference>
<dbReference type="Pfam" id="PF01156">
    <property type="entry name" value="IU_nuc_hydro"/>
    <property type="match status" value="1"/>
</dbReference>
<proteinExistence type="predicted"/>
<organism evidence="4 5">
    <name type="scientific">Allosaccharopolyspora coralli</name>
    <dbReference type="NCBI Taxonomy" id="2665642"/>
    <lineage>
        <taxon>Bacteria</taxon>
        <taxon>Bacillati</taxon>
        <taxon>Actinomycetota</taxon>
        <taxon>Actinomycetes</taxon>
        <taxon>Pseudonocardiales</taxon>
        <taxon>Pseudonocardiaceae</taxon>
        <taxon>Allosaccharopolyspora</taxon>
    </lineage>
</organism>
<protein>
    <submittedName>
        <fullName evidence="4">Nucleoside hydrolase</fullName>
    </submittedName>
</protein>
<dbReference type="GO" id="GO:0006152">
    <property type="term" value="P:purine nucleoside catabolic process"/>
    <property type="evidence" value="ECO:0007669"/>
    <property type="project" value="TreeGrafter"/>
</dbReference>
<dbReference type="InterPro" id="IPR023186">
    <property type="entry name" value="IUNH"/>
</dbReference>
<dbReference type="AlphaFoldDB" id="A0A5Q3Q4G8"/>
<dbReference type="CDD" id="cd02651">
    <property type="entry name" value="nuc_hydro_IU_UC_XIUA"/>
    <property type="match status" value="1"/>
</dbReference>
<sequence>MPKKLLIDCDPGIDDALALAFAHGRSELDVVAVTTVGGNVPLEHTTANALDLAEYYGMDVPVSRGAGRPLARSPHTAPEIHGARGLGDIALPGAGTCLTGRHAVDTIIDTVAAAPGEISLVAIGPLTNVALALHKEPRLTEWVREFVLMGGAYGGAGPSAGSTSSGNTTTMAEFNVYADPEAAAVVFGAGWTPVMVGLDLTRQARATGSVRERFTDLGRLEREVLTPGLDFYGRSVQYRTQEGPPIHDACAVAYVLDPSLIDTVPARVDVETRGEFTTGMTVTNFGAQPETHNALVAIDLHAEPFWDRVTEAYRTLATTLR</sequence>
<dbReference type="PANTHER" id="PTHR12304:SF4">
    <property type="entry name" value="URIDINE NUCLEOSIDASE"/>
    <property type="match status" value="1"/>
</dbReference>
<name>A0A5Q3Q4G8_9PSEU</name>
<keyword evidence="5" id="KW-1185">Reference proteome</keyword>
<evidence type="ECO:0000256" key="2">
    <source>
        <dbReference type="ARBA" id="ARBA00023295"/>
    </source>
</evidence>
<dbReference type="InterPro" id="IPR036452">
    <property type="entry name" value="Ribo_hydro-like"/>
</dbReference>
<evidence type="ECO:0000256" key="1">
    <source>
        <dbReference type="ARBA" id="ARBA00022801"/>
    </source>
</evidence>
<accession>A0A5Q3Q4G8</accession>
<dbReference type="RefSeq" id="WP_154075005.1">
    <property type="nucleotide sequence ID" value="NZ_CP045929.1"/>
</dbReference>
<feature type="domain" description="Inosine/uridine-preferring nucleoside hydrolase" evidence="3">
    <location>
        <begin position="5"/>
        <end position="307"/>
    </location>
</feature>
<dbReference type="Gene3D" id="3.90.245.10">
    <property type="entry name" value="Ribonucleoside hydrolase-like"/>
    <property type="match status" value="1"/>
</dbReference>
<dbReference type="KEGG" id="sace:GIY23_01435"/>
<dbReference type="EMBL" id="CP045929">
    <property type="protein sequence ID" value="QGK68396.1"/>
    <property type="molecule type" value="Genomic_DNA"/>
</dbReference>
<dbReference type="InterPro" id="IPR001910">
    <property type="entry name" value="Inosine/uridine_hydrolase_dom"/>
</dbReference>
<evidence type="ECO:0000259" key="3">
    <source>
        <dbReference type="Pfam" id="PF01156"/>
    </source>
</evidence>
<evidence type="ECO:0000313" key="4">
    <source>
        <dbReference type="EMBL" id="QGK68396.1"/>
    </source>
</evidence>
<dbReference type="GO" id="GO:0008477">
    <property type="term" value="F:purine nucleosidase activity"/>
    <property type="evidence" value="ECO:0007669"/>
    <property type="project" value="TreeGrafter"/>
</dbReference>
<dbReference type="SUPFAM" id="SSF53590">
    <property type="entry name" value="Nucleoside hydrolase"/>
    <property type="match status" value="1"/>
</dbReference>
<keyword evidence="1 4" id="KW-0378">Hydrolase</keyword>
<gene>
    <name evidence="4" type="ORF">GIY23_01435</name>
</gene>
<dbReference type="PANTHER" id="PTHR12304">
    <property type="entry name" value="INOSINE-URIDINE PREFERRING NUCLEOSIDE HYDROLASE"/>
    <property type="match status" value="1"/>
</dbReference>
<keyword evidence="2" id="KW-0326">Glycosidase</keyword>
<dbReference type="Proteomes" id="UP000371041">
    <property type="component" value="Chromosome"/>
</dbReference>
<dbReference type="GO" id="GO:0005829">
    <property type="term" value="C:cytosol"/>
    <property type="evidence" value="ECO:0007669"/>
    <property type="project" value="TreeGrafter"/>
</dbReference>
<evidence type="ECO:0000313" key="5">
    <source>
        <dbReference type="Proteomes" id="UP000371041"/>
    </source>
</evidence>